<feature type="compositionally biased region" description="Polar residues" evidence="1">
    <location>
        <begin position="94"/>
        <end position="120"/>
    </location>
</feature>
<dbReference type="Proteomes" id="UP000054988">
    <property type="component" value="Unassembled WGS sequence"/>
</dbReference>
<feature type="compositionally biased region" description="Polar residues" evidence="1">
    <location>
        <begin position="39"/>
        <end position="50"/>
    </location>
</feature>
<accession>A0A0W0ETH7</accession>
<evidence type="ECO:0000313" key="2">
    <source>
        <dbReference type="EMBL" id="KTB27373.1"/>
    </source>
</evidence>
<sequence length="341" mass="36425">MPRLTEVDPNVPRPKGTKGTSGSSNSSAPSSNAPHIFSPTGSYHGSGRTDTPATTYSYASLKYDGSPGGAYSTIGSQEFPAPSYYSQSVYSPSLHPQTPNNSPFYSSTSSPFDGSTHTFQSPHATAHSSSRHTSLLSPASQHSHHTATLSPFVSPQASSFTTIYAGAGAPPNTPAHPSNPSGFNSSNPPYNGPNTPSSPRDIILNPLIHPSTLGVLFDVTRPLTSITFTSANANVHDQATSPGIKSGYLVLEFSFEGMHSPQNYTNPTQPLQYPVTSKDGFLSQPVQTKNVLSRKAAERAQRRGRSFICWIDFVRDGTVFCGLRVKDASTYVVMEALLRQP</sequence>
<dbReference type="AlphaFoldDB" id="A0A0W0ETH7"/>
<feature type="region of interest" description="Disordered" evidence="1">
    <location>
        <begin position="90"/>
        <end position="148"/>
    </location>
</feature>
<gene>
    <name evidence="2" type="ORF">WG66_20075</name>
</gene>
<evidence type="ECO:0000256" key="1">
    <source>
        <dbReference type="SAM" id="MobiDB-lite"/>
    </source>
</evidence>
<proteinExistence type="predicted"/>
<feature type="compositionally biased region" description="Low complexity" evidence="1">
    <location>
        <begin position="178"/>
        <end position="198"/>
    </location>
</feature>
<feature type="region of interest" description="Disordered" evidence="1">
    <location>
        <begin position="163"/>
        <end position="198"/>
    </location>
</feature>
<organism evidence="2 3">
    <name type="scientific">Moniliophthora roreri</name>
    <name type="common">Frosty pod rot fungus</name>
    <name type="synonym">Monilia roreri</name>
    <dbReference type="NCBI Taxonomy" id="221103"/>
    <lineage>
        <taxon>Eukaryota</taxon>
        <taxon>Fungi</taxon>
        <taxon>Dikarya</taxon>
        <taxon>Basidiomycota</taxon>
        <taxon>Agaricomycotina</taxon>
        <taxon>Agaricomycetes</taxon>
        <taxon>Agaricomycetidae</taxon>
        <taxon>Agaricales</taxon>
        <taxon>Marasmiineae</taxon>
        <taxon>Marasmiaceae</taxon>
        <taxon>Moniliophthora</taxon>
    </lineage>
</organism>
<name>A0A0W0ETH7_MONRR</name>
<reference evidence="2 3" key="1">
    <citation type="submission" date="2015-12" db="EMBL/GenBank/DDBJ databases">
        <title>Draft genome sequence of Moniliophthora roreri, the causal agent of frosty pod rot of cacao.</title>
        <authorList>
            <person name="Aime M.C."/>
            <person name="Diaz-Valderrama J.R."/>
            <person name="Kijpornyongpan T."/>
            <person name="Phillips-Mora W."/>
        </authorList>
    </citation>
    <scope>NUCLEOTIDE SEQUENCE [LARGE SCALE GENOMIC DNA]</scope>
    <source>
        <strain evidence="2 3">MCA 2952</strain>
    </source>
</reference>
<feature type="compositionally biased region" description="Low complexity" evidence="1">
    <location>
        <begin position="17"/>
        <end position="34"/>
    </location>
</feature>
<evidence type="ECO:0000313" key="3">
    <source>
        <dbReference type="Proteomes" id="UP000054988"/>
    </source>
</evidence>
<dbReference type="EMBL" id="LATX01002556">
    <property type="protein sequence ID" value="KTB27373.1"/>
    <property type="molecule type" value="Genomic_DNA"/>
</dbReference>
<protein>
    <submittedName>
        <fullName evidence="2">Uncharacterized protein</fullName>
    </submittedName>
</protein>
<feature type="region of interest" description="Disordered" evidence="1">
    <location>
        <begin position="1"/>
        <end position="50"/>
    </location>
</feature>
<feature type="compositionally biased region" description="Low complexity" evidence="1">
    <location>
        <begin position="121"/>
        <end position="140"/>
    </location>
</feature>
<comment type="caution">
    <text evidence="2">The sequence shown here is derived from an EMBL/GenBank/DDBJ whole genome shotgun (WGS) entry which is preliminary data.</text>
</comment>